<accession>A0A1H8RMU7</accession>
<feature type="transmembrane region" description="Helical" evidence="1">
    <location>
        <begin position="89"/>
        <end position="110"/>
    </location>
</feature>
<organism evidence="2 3">
    <name type="scientific">Aquisalimonas asiatica</name>
    <dbReference type="NCBI Taxonomy" id="406100"/>
    <lineage>
        <taxon>Bacteria</taxon>
        <taxon>Pseudomonadati</taxon>
        <taxon>Pseudomonadota</taxon>
        <taxon>Gammaproteobacteria</taxon>
        <taxon>Chromatiales</taxon>
        <taxon>Ectothiorhodospiraceae</taxon>
        <taxon>Aquisalimonas</taxon>
    </lineage>
</organism>
<evidence type="ECO:0000256" key="1">
    <source>
        <dbReference type="SAM" id="Phobius"/>
    </source>
</evidence>
<name>A0A1H8RMU7_9GAMM</name>
<dbReference type="AlphaFoldDB" id="A0A1H8RMU7"/>
<feature type="transmembrane region" description="Helical" evidence="1">
    <location>
        <begin position="64"/>
        <end position="83"/>
    </location>
</feature>
<keyword evidence="1" id="KW-0472">Membrane</keyword>
<dbReference type="Proteomes" id="UP000199657">
    <property type="component" value="Unassembled WGS sequence"/>
</dbReference>
<protein>
    <submittedName>
        <fullName evidence="2">Uncharacterized membrane protein</fullName>
    </submittedName>
</protein>
<dbReference type="InterPro" id="IPR018643">
    <property type="entry name" value="DUF2069_membrane"/>
</dbReference>
<evidence type="ECO:0000313" key="3">
    <source>
        <dbReference type="Proteomes" id="UP000199657"/>
    </source>
</evidence>
<keyword evidence="3" id="KW-1185">Reference proteome</keyword>
<proteinExistence type="predicted"/>
<feature type="transmembrane region" description="Helical" evidence="1">
    <location>
        <begin position="37"/>
        <end position="57"/>
    </location>
</feature>
<dbReference type="EMBL" id="FOEG01000002">
    <property type="protein sequence ID" value="SEO67293.1"/>
    <property type="molecule type" value="Genomic_DNA"/>
</dbReference>
<feature type="transmembrane region" description="Helical" evidence="1">
    <location>
        <begin position="12"/>
        <end position="31"/>
    </location>
</feature>
<dbReference type="Pfam" id="PF09842">
    <property type="entry name" value="DUF2069"/>
    <property type="match status" value="1"/>
</dbReference>
<evidence type="ECO:0000313" key="2">
    <source>
        <dbReference type="EMBL" id="SEO67293.1"/>
    </source>
</evidence>
<dbReference type="RefSeq" id="WP_171909822.1">
    <property type="nucleotide sequence ID" value="NZ_FOEG01000002.1"/>
</dbReference>
<sequence>MSALPRLAHRTAIVAQLGLIALLLSWLTWLAPPNPALVAPLVLLGVGPLAAGVRGILYGRHYTCAWTSLVSMGYFIHGVAYVTTPGITGWLAGLEIVLSLALFTGCVTYVRLSRAQ</sequence>
<dbReference type="STRING" id="406100.SAMN04488052_102107"/>
<keyword evidence="1" id="KW-0812">Transmembrane</keyword>
<keyword evidence="1" id="KW-1133">Transmembrane helix</keyword>
<gene>
    <name evidence="2" type="ORF">SAMN04488052_102107</name>
</gene>
<reference evidence="2 3" key="1">
    <citation type="submission" date="2016-10" db="EMBL/GenBank/DDBJ databases">
        <authorList>
            <person name="de Groot N.N."/>
        </authorList>
    </citation>
    <scope>NUCLEOTIDE SEQUENCE [LARGE SCALE GENOMIC DNA]</scope>
    <source>
        <strain evidence="2 3">CGMCC 1.6291</strain>
    </source>
</reference>